<accession>A0A3P7IST7</accession>
<reference evidence="1 2" key="1">
    <citation type="submission" date="2018-11" db="EMBL/GenBank/DDBJ databases">
        <authorList>
            <consortium name="Pathogen Informatics"/>
        </authorList>
    </citation>
    <scope>NUCLEOTIDE SEQUENCE [LARGE SCALE GENOMIC DNA]</scope>
</reference>
<sequence>MEHVPEVNAQLSEGSRFLQFQASRLHMQLREELERFGPLDSLRIVLDFERASITASRKVFPTGPVEGCGFHLATACNRKKDRIGMRKYIKGAHRDEKVVRWWSTVKGVIFLLNYLHRRLPALHRPTTPSGHEAYPMCCEFLQYMQSTWYERPFKDMWNKWGVTARTTNAAEAFHRLLGCLLQGKYPSMAMLLRRLQSCNTNARGDFLNMERVRLLISHEH</sequence>
<organism evidence="1 2">
    <name type="scientific">Strongylus vulgaris</name>
    <name type="common">Blood worm</name>
    <dbReference type="NCBI Taxonomy" id="40348"/>
    <lineage>
        <taxon>Eukaryota</taxon>
        <taxon>Metazoa</taxon>
        <taxon>Ecdysozoa</taxon>
        <taxon>Nematoda</taxon>
        <taxon>Chromadorea</taxon>
        <taxon>Rhabditida</taxon>
        <taxon>Rhabditina</taxon>
        <taxon>Rhabditomorpha</taxon>
        <taxon>Strongyloidea</taxon>
        <taxon>Strongylidae</taxon>
        <taxon>Strongylus</taxon>
    </lineage>
</organism>
<protein>
    <recommendedName>
        <fullName evidence="3">MULE transposase domain-containing protein</fullName>
    </recommendedName>
</protein>
<dbReference type="EMBL" id="UYYB01009305">
    <property type="protein sequence ID" value="VDM68584.1"/>
    <property type="molecule type" value="Genomic_DNA"/>
</dbReference>
<evidence type="ECO:0000313" key="2">
    <source>
        <dbReference type="Proteomes" id="UP000270094"/>
    </source>
</evidence>
<proteinExistence type="predicted"/>
<keyword evidence="2" id="KW-1185">Reference proteome</keyword>
<name>A0A3P7IST7_STRVU</name>
<gene>
    <name evidence="1" type="ORF">SVUK_LOCUS3582</name>
</gene>
<evidence type="ECO:0008006" key="3">
    <source>
        <dbReference type="Google" id="ProtNLM"/>
    </source>
</evidence>
<dbReference type="OrthoDB" id="5877246at2759"/>
<dbReference type="AlphaFoldDB" id="A0A3P7IST7"/>
<evidence type="ECO:0000313" key="1">
    <source>
        <dbReference type="EMBL" id="VDM68584.1"/>
    </source>
</evidence>
<dbReference type="Proteomes" id="UP000270094">
    <property type="component" value="Unassembled WGS sequence"/>
</dbReference>